<dbReference type="PANTHER" id="PTHR30469">
    <property type="entry name" value="MULTIDRUG RESISTANCE PROTEIN MDTA"/>
    <property type="match status" value="1"/>
</dbReference>
<sequence>MARYTWKQRSLFVPPLLLGGILLFLAPTMKAVPPATDEATGAKVVRVITAKPMDISPTAVGYGFTRPTSEWVAQTEVEGRVVWVAKEFEAGMLIAKGTPLIRLDSSQYQLTITKLEAEQDVAQLKNQTLGETIKIAEQNYRLQQQEFARTERLMKTGHISQTEKDRAQRELLSNQQQLQGLKNELAITQAEQQVLNAELAMARRDLALTEVSAPFDLRVTEKLVDFADYVTKGKTLLTADATNAVEIQAQFPLGKMRPLRRNTPYAATDKQSHSDLTAQVELNIDDKAIVWQGEVQRSGGKIDAQSQSQSIIVQVNNPYQQAKPGQRPPLVRDTFVKVTLIGPPLKEQLAVPVTALHDETLYLLKDGKLAIQPVNVDFIHNQLAVIKSGLNSGDVVVVSQLQPAVKGMPLKPQPDKALVQWIKQQAGGHL</sequence>
<dbReference type="Proteomes" id="UP000254626">
    <property type="component" value="Unassembled WGS sequence"/>
</dbReference>
<dbReference type="AlphaFoldDB" id="A0AAX2LMK2"/>
<dbReference type="InterPro" id="IPR058627">
    <property type="entry name" value="MdtA-like_C"/>
</dbReference>
<dbReference type="SUPFAM" id="SSF111369">
    <property type="entry name" value="HlyD-like secretion proteins"/>
    <property type="match status" value="1"/>
</dbReference>
<keyword evidence="1" id="KW-0175">Coiled coil</keyword>
<gene>
    <name evidence="3" type="primary">bepD</name>
    <name evidence="3" type="ORF">NCTC11327_01218</name>
</gene>
<name>A0AAX2LMK2_VIBFL</name>
<evidence type="ECO:0000259" key="2">
    <source>
        <dbReference type="Pfam" id="PF25967"/>
    </source>
</evidence>
<protein>
    <submittedName>
        <fullName evidence="3">HlyD-like secretion protein</fullName>
    </submittedName>
</protein>
<accession>A0AAX2LMK2</accession>
<evidence type="ECO:0000256" key="1">
    <source>
        <dbReference type="SAM" id="Coils"/>
    </source>
</evidence>
<dbReference type="GO" id="GO:0015562">
    <property type="term" value="F:efflux transmembrane transporter activity"/>
    <property type="evidence" value="ECO:0007669"/>
    <property type="project" value="TreeGrafter"/>
</dbReference>
<dbReference type="GO" id="GO:1990281">
    <property type="term" value="C:efflux pump complex"/>
    <property type="evidence" value="ECO:0007669"/>
    <property type="project" value="TreeGrafter"/>
</dbReference>
<proteinExistence type="predicted"/>
<dbReference type="Gene3D" id="1.10.287.470">
    <property type="entry name" value="Helix hairpin bin"/>
    <property type="match status" value="1"/>
</dbReference>
<evidence type="ECO:0000313" key="3">
    <source>
        <dbReference type="EMBL" id="SUP23226.1"/>
    </source>
</evidence>
<dbReference type="Gene3D" id="2.40.420.20">
    <property type="match status" value="1"/>
</dbReference>
<dbReference type="PANTHER" id="PTHR30469:SF15">
    <property type="entry name" value="HLYD FAMILY OF SECRETION PROTEINS"/>
    <property type="match status" value="1"/>
</dbReference>
<dbReference type="GeneID" id="29387361"/>
<dbReference type="EMBL" id="UHIP01000001">
    <property type="protein sequence ID" value="SUP23226.1"/>
    <property type="molecule type" value="Genomic_DNA"/>
</dbReference>
<feature type="coiled-coil region" evidence="1">
    <location>
        <begin position="133"/>
        <end position="198"/>
    </location>
</feature>
<dbReference type="Gene3D" id="2.40.30.170">
    <property type="match status" value="1"/>
</dbReference>
<reference evidence="3 4" key="1">
    <citation type="submission" date="2018-06" db="EMBL/GenBank/DDBJ databases">
        <authorList>
            <consortium name="Pathogen Informatics"/>
            <person name="Doyle S."/>
        </authorList>
    </citation>
    <scope>NUCLEOTIDE SEQUENCE [LARGE SCALE GENOMIC DNA]</scope>
    <source>
        <strain evidence="3 4">NCTC11327</strain>
    </source>
</reference>
<organism evidence="3 4">
    <name type="scientific">Vibrio fluvialis</name>
    <dbReference type="NCBI Taxonomy" id="676"/>
    <lineage>
        <taxon>Bacteria</taxon>
        <taxon>Pseudomonadati</taxon>
        <taxon>Pseudomonadota</taxon>
        <taxon>Gammaproteobacteria</taxon>
        <taxon>Vibrionales</taxon>
        <taxon>Vibrionaceae</taxon>
        <taxon>Vibrio</taxon>
    </lineage>
</organism>
<feature type="domain" description="Multidrug resistance protein MdtA-like C-terminal permuted SH3" evidence="2">
    <location>
        <begin position="361"/>
        <end position="402"/>
    </location>
</feature>
<dbReference type="Pfam" id="PF25967">
    <property type="entry name" value="RND-MFP_C"/>
    <property type="match status" value="1"/>
</dbReference>
<comment type="caution">
    <text evidence="3">The sequence shown here is derived from an EMBL/GenBank/DDBJ whole genome shotgun (WGS) entry which is preliminary data.</text>
</comment>
<evidence type="ECO:0000313" key="4">
    <source>
        <dbReference type="Proteomes" id="UP000254626"/>
    </source>
</evidence>
<dbReference type="RefSeq" id="WP_024374347.1">
    <property type="nucleotide sequence ID" value="NZ_CABLBX010000001.1"/>
</dbReference>
<dbReference type="Gene3D" id="2.40.50.100">
    <property type="match status" value="1"/>
</dbReference>